<evidence type="ECO:0000256" key="6">
    <source>
        <dbReference type="ARBA" id="ARBA00022884"/>
    </source>
</evidence>
<dbReference type="PANTHER" id="PTHR10631">
    <property type="entry name" value="N 2 ,N 2 -DIMETHYLGUANOSINE TRNA METHYLTRANSFERASE"/>
    <property type="match status" value="1"/>
</dbReference>
<dbReference type="GO" id="GO:0002940">
    <property type="term" value="P:tRNA N2-guanine methylation"/>
    <property type="evidence" value="ECO:0007669"/>
    <property type="project" value="TreeGrafter"/>
</dbReference>
<sequence length="213" mass="23836">MLLRRMGTLQVVIGHTSGALRDAAVLGYRVSPLFSYYSYHGPVFRVMLQVNRGRVPENRHYGFISYCPQCGNSQSYSWDELGKISCPCNNGEVSPSLVVSGPLWTGPLHDGDYVTEMLNLVGQWRWTSNRDTDLEKFLKQIIDESDPNLPFGYIKLDEIGSRAKMNTPSLSTLMSALQKEGYAVSRSHISPNSIKTNCPLTMCIQIARQLQNG</sequence>
<comment type="caution">
    <text evidence="8">The sequence shown here is derived from an EMBL/GenBank/DDBJ whole genome shotgun (WGS) entry which is preliminary data.</text>
</comment>
<dbReference type="EMBL" id="JAMYWD010000005">
    <property type="protein sequence ID" value="KAJ4971251.1"/>
    <property type="molecule type" value="Genomic_DNA"/>
</dbReference>
<gene>
    <name evidence="8" type="ORF">NE237_004350</name>
</gene>
<name>A0A9Q0KJ96_9MAGN</name>
<keyword evidence="5 7" id="KW-0819">tRNA processing</keyword>
<evidence type="ECO:0000256" key="7">
    <source>
        <dbReference type="PROSITE-ProRule" id="PRU00958"/>
    </source>
</evidence>
<dbReference type="Gene3D" id="3.40.50.150">
    <property type="entry name" value="Vaccinia Virus protein VP39"/>
    <property type="match status" value="1"/>
</dbReference>
<evidence type="ECO:0000256" key="4">
    <source>
        <dbReference type="ARBA" id="ARBA00022691"/>
    </source>
</evidence>
<evidence type="ECO:0000256" key="5">
    <source>
        <dbReference type="ARBA" id="ARBA00022694"/>
    </source>
</evidence>
<keyword evidence="3 7" id="KW-0808">Transferase</keyword>
<dbReference type="FunFam" id="3.30.56.70:FF:000001">
    <property type="entry name" value="tRNA (guanine(26)-N(2))-dimethyltransferase"/>
    <property type="match status" value="1"/>
</dbReference>
<evidence type="ECO:0000256" key="2">
    <source>
        <dbReference type="ARBA" id="ARBA00022603"/>
    </source>
</evidence>
<dbReference type="SUPFAM" id="SSF53335">
    <property type="entry name" value="S-adenosyl-L-methionine-dependent methyltransferases"/>
    <property type="match status" value="1"/>
</dbReference>
<dbReference type="Pfam" id="PF02005">
    <property type="entry name" value="TRM"/>
    <property type="match status" value="1"/>
</dbReference>
<dbReference type="PANTHER" id="PTHR10631:SF9">
    <property type="entry name" value="TRNA (GUANINE(26)-N(2))-DIMETHYLTRANSFERASE"/>
    <property type="match status" value="1"/>
</dbReference>
<dbReference type="GO" id="GO:0000049">
    <property type="term" value="F:tRNA binding"/>
    <property type="evidence" value="ECO:0007669"/>
    <property type="project" value="UniProtKB-UniRule"/>
</dbReference>
<keyword evidence="6 7" id="KW-0694">RNA-binding</keyword>
<accession>A0A9Q0KJ96</accession>
<dbReference type="GO" id="GO:0016423">
    <property type="term" value="F:tRNA (guanine) methyltransferase activity"/>
    <property type="evidence" value="ECO:0007669"/>
    <property type="project" value="InterPro"/>
</dbReference>
<keyword evidence="1 7" id="KW-0820">tRNA-binding</keyword>
<keyword evidence="4 7" id="KW-0949">S-adenosyl-L-methionine</keyword>
<dbReference type="GO" id="GO:0005634">
    <property type="term" value="C:nucleus"/>
    <property type="evidence" value="ECO:0007669"/>
    <property type="project" value="TreeGrafter"/>
</dbReference>
<dbReference type="PROSITE" id="PS51626">
    <property type="entry name" value="SAM_MT_TRM1"/>
    <property type="match status" value="1"/>
</dbReference>
<dbReference type="OrthoDB" id="6349953at2759"/>
<dbReference type="AlphaFoldDB" id="A0A9Q0KJ96"/>
<dbReference type="InterPro" id="IPR042296">
    <property type="entry name" value="tRNA_met_Trm1_C"/>
</dbReference>
<dbReference type="InterPro" id="IPR029063">
    <property type="entry name" value="SAM-dependent_MTases_sf"/>
</dbReference>
<evidence type="ECO:0000313" key="9">
    <source>
        <dbReference type="Proteomes" id="UP001141806"/>
    </source>
</evidence>
<keyword evidence="2 7" id="KW-0489">Methyltransferase</keyword>
<dbReference type="Proteomes" id="UP001141806">
    <property type="component" value="Unassembled WGS sequence"/>
</dbReference>
<evidence type="ECO:0000313" key="8">
    <source>
        <dbReference type="EMBL" id="KAJ4971251.1"/>
    </source>
</evidence>
<dbReference type="Gene3D" id="3.30.56.70">
    <property type="entry name" value="N2,N2-dimethylguanosine tRNA methyltransferase, C-terminal domain"/>
    <property type="match status" value="1"/>
</dbReference>
<comment type="similarity">
    <text evidence="7">Belongs to the class I-like SAM-binding methyltransferase superfamily. Trm1 family.</text>
</comment>
<evidence type="ECO:0000256" key="3">
    <source>
        <dbReference type="ARBA" id="ARBA00022679"/>
    </source>
</evidence>
<keyword evidence="9" id="KW-1185">Reference proteome</keyword>
<dbReference type="InterPro" id="IPR002905">
    <property type="entry name" value="Trm1"/>
</dbReference>
<proteinExistence type="inferred from homology"/>
<protein>
    <submittedName>
        <fullName evidence="8">Uncharacterized protein</fullName>
    </submittedName>
</protein>
<evidence type="ECO:0000256" key="1">
    <source>
        <dbReference type="ARBA" id="ARBA00022555"/>
    </source>
</evidence>
<reference evidence="8" key="1">
    <citation type="journal article" date="2023" name="Plant J.">
        <title>The genome of the king protea, Protea cynaroides.</title>
        <authorList>
            <person name="Chang J."/>
            <person name="Duong T.A."/>
            <person name="Schoeman C."/>
            <person name="Ma X."/>
            <person name="Roodt D."/>
            <person name="Barker N."/>
            <person name="Li Z."/>
            <person name="Van de Peer Y."/>
            <person name="Mizrachi E."/>
        </authorList>
    </citation>
    <scope>NUCLEOTIDE SEQUENCE</scope>
    <source>
        <tissue evidence="8">Young leaves</tissue>
    </source>
</reference>
<organism evidence="8 9">
    <name type="scientific">Protea cynaroides</name>
    <dbReference type="NCBI Taxonomy" id="273540"/>
    <lineage>
        <taxon>Eukaryota</taxon>
        <taxon>Viridiplantae</taxon>
        <taxon>Streptophyta</taxon>
        <taxon>Embryophyta</taxon>
        <taxon>Tracheophyta</taxon>
        <taxon>Spermatophyta</taxon>
        <taxon>Magnoliopsida</taxon>
        <taxon>Proteales</taxon>
        <taxon>Proteaceae</taxon>
        <taxon>Protea</taxon>
    </lineage>
</organism>